<dbReference type="PANTHER" id="PTHR34478:SF2">
    <property type="entry name" value="MEMBRANE PROTEIN"/>
    <property type="match status" value="1"/>
</dbReference>
<dbReference type="InterPro" id="IPR007156">
    <property type="entry name" value="MamQ_LemA"/>
</dbReference>
<dbReference type="InterPro" id="IPR023353">
    <property type="entry name" value="LemA-like_dom_sf"/>
</dbReference>
<evidence type="ECO:0000256" key="5">
    <source>
        <dbReference type="ARBA" id="ARBA00023136"/>
    </source>
</evidence>
<gene>
    <name evidence="7" type="ORF">FKG95_24980</name>
</gene>
<dbReference type="Pfam" id="PF04011">
    <property type="entry name" value="LemA"/>
    <property type="match status" value="1"/>
</dbReference>
<evidence type="ECO:0000256" key="3">
    <source>
        <dbReference type="ARBA" id="ARBA00022692"/>
    </source>
</evidence>
<proteinExistence type="inferred from homology"/>
<dbReference type="RefSeq" id="WP_142899177.1">
    <property type="nucleotide sequence ID" value="NZ_ML660062.1"/>
</dbReference>
<organism evidence="7 8">
    <name type="scientific">Denitrobaculum tricleocarpae</name>
    <dbReference type="NCBI Taxonomy" id="2591009"/>
    <lineage>
        <taxon>Bacteria</taxon>
        <taxon>Pseudomonadati</taxon>
        <taxon>Pseudomonadota</taxon>
        <taxon>Alphaproteobacteria</taxon>
        <taxon>Rhodospirillales</taxon>
        <taxon>Rhodospirillaceae</taxon>
        <taxon>Denitrobaculum</taxon>
    </lineage>
</organism>
<evidence type="ECO:0000256" key="2">
    <source>
        <dbReference type="ARBA" id="ARBA00008854"/>
    </source>
</evidence>
<dbReference type="PANTHER" id="PTHR34478">
    <property type="entry name" value="PROTEIN LEMA"/>
    <property type="match status" value="1"/>
</dbReference>
<dbReference type="PROSITE" id="PS51257">
    <property type="entry name" value="PROKAR_LIPOPROTEIN"/>
    <property type="match status" value="1"/>
</dbReference>
<evidence type="ECO:0000256" key="4">
    <source>
        <dbReference type="ARBA" id="ARBA00022989"/>
    </source>
</evidence>
<evidence type="ECO:0000313" key="8">
    <source>
        <dbReference type="Proteomes" id="UP000315252"/>
    </source>
</evidence>
<comment type="subcellular location">
    <subcellularLocation>
        <location evidence="1">Membrane</location>
        <topology evidence="1">Single-pass membrane protein</topology>
    </subcellularLocation>
</comment>
<keyword evidence="5" id="KW-0472">Membrane</keyword>
<dbReference type="Proteomes" id="UP000315252">
    <property type="component" value="Unassembled WGS sequence"/>
</dbReference>
<evidence type="ECO:0000313" key="7">
    <source>
        <dbReference type="EMBL" id="TQV73277.1"/>
    </source>
</evidence>
<comment type="caution">
    <text evidence="7">The sequence shown here is derived from an EMBL/GenBank/DDBJ whole genome shotgun (WGS) entry which is preliminary data.</text>
</comment>
<feature type="chain" id="PRO_5022182450" evidence="6">
    <location>
        <begin position="25"/>
        <end position="200"/>
    </location>
</feature>
<dbReference type="GO" id="GO:0016020">
    <property type="term" value="C:membrane"/>
    <property type="evidence" value="ECO:0007669"/>
    <property type="project" value="UniProtKB-SubCell"/>
</dbReference>
<dbReference type="SUPFAM" id="SSF140478">
    <property type="entry name" value="LemA-like"/>
    <property type="match status" value="1"/>
</dbReference>
<keyword evidence="8" id="KW-1185">Reference proteome</keyword>
<evidence type="ECO:0000256" key="1">
    <source>
        <dbReference type="ARBA" id="ARBA00004167"/>
    </source>
</evidence>
<keyword evidence="4" id="KW-1133">Transmembrane helix</keyword>
<dbReference type="AlphaFoldDB" id="A0A545T7T2"/>
<name>A0A545T7T2_9PROT</name>
<keyword evidence="6" id="KW-0732">Signal</keyword>
<accession>A0A545T7T2</accession>
<sequence>MHVLRRFFPRLLACGLLLSLLSGCGVNDIPTYDEAVKAAWAQVDNQYKRRADLIPNLVEVVKGFAAQEKDTLTAVVEARAKATQTQLPSDILSNPEAFRQFEANQGAIGQALSRLLVVVERYPDLKSNQNFLSLQAQLEGTENRIAVARRDYIQAVQVYNTELRTFPGRIWASLLYSEMEIRETFTQPESLAEPPQVTFN</sequence>
<feature type="signal peptide" evidence="6">
    <location>
        <begin position="1"/>
        <end position="24"/>
    </location>
</feature>
<dbReference type="Gene3D" id="1.20.1440.20">
    <property type="entry name" value="LemA-like domain"/>
    <property type="match status" value="1"/>
</dbReference>
<protein>
    <submittedName>
        <fullName evidence="7">LemA family protein</fullName>
    </submittedName>
</protein>
<dbReference type="OrthoDB" id="9804152at2"/>
<evidence type="ECO:0000256" key="6">
    <source>
        <dbReference type="SAM" id="SignalP"/>
    </source>
</evidence>
<dbReference type="EMBL" id="VHSH01000011">
    <property type="protein sequence ID" value="TQV73277.1"/>
    <property type="molecule type" value="Genomic_DNA"/>
</dbReference>
<reference evidence="7 8" key="1">
    <citation type="submission" date="2019-06" db="EMBL/GenBank/DDBJ databases">
        <title>Whole genome sequence for Rhodospirillaceae sp. R148.</title>
        <authorList>
            <person name="Wang G."/>
        </authorList>
    </citation>
    <scope>NUCLEOTIDE SEQUENCE [LARGE SCALE GENOMIC DNA]</scope>
    <source>
        <strain evidence="7 8">R148</strain>
    </source>
</reference>
<comment type="similarity">
    <text evidence="2">Belongs to the LemA family.</text>
</comment>
<keyword evidence="3" id="KW-0812">Transmembrane</keyword>